<proteinExistence type="predicted"/>
<evidence type="ECO:0000313" key="1">
    <source>
        <dbReference type="EMBL" id="AIG81318.1"/>
    </source>
</evidence>
<protein>
    <submittedName>
        <fullName evidence="1">Uncharacterized protein</fullName>
    </submittedName>
</protein>
<accession>A0A075V770</accession>
<sequence length="63" mass="6915">MNPDQIRDAIDTGLRSYGYREGRTLKGPQAWRHAWPSALVDHLTAQLVDTLSAEQPEPAANAG</sequence>
<dbReference type="EMBL" id="CP008954">
    <property type="protein sequence ID" value="AIG81318.1"/>
    <property type="molecule type" value="Genomic_DNA"/>
</dbReference>
<geneLocation type="plasmid" evidence="1 2">
    <name>pAmyja1</name>
</geneLocation>
<keyword evidence="1" id="KW-0614">Plasmid</keyword>
<dbReference type="AlphaFoldDB" id="A0A075V770"/>
<reference evidence="1 2" key="1">
    <citation type="journal article" date="2014" name="J. Biotechnol.">
        <title>Complete genome sequence of the actinobacterium Amycolatopsis japonica MG417-CF17(T) (=DSM 44213T) producing (S,S)-N,N'-ethylenediaminedisuccinic acid.</title>
        <authorList>
            <person name="Stegmann E."/>
            <person name="Albersmeier A."/>
            <person name="Spohn M."/>
            <person name="Gert H."/>
            <person name="Weber T."/>
            <person name="Wohlleben W."/>
            <person name="Kalinowski J."/>
            <person name="Ruckert C."/>
        </authorList>
    </citation>
    <scope>NUCLEOTIDE SEQUENCE [LARGE SCALE GENOMIC DNA]</scope>
    <source>
        <strain evidence="2">MG417-CF17 (DSM 44213)</strain>
        <plasmid evidence="1">pAmyja1</plasmid>
    </source>
</reference>
<gene>
    <name evidence="1" type="ORF">AJAP_42755</name>
</gene>
<dbReference type="Proteomes" id="UP000028492">
    <property type="component" value="Plasmid pAmyja1"/>
</dbReference>
<dbReference type="HOGENOM" id="CLU_2875786_0_0_11"/>
<name>A0A075V770_9PSEU</name>
<keyword evidence="2" id="KW-1185">Reference proteome</keyword>
<evidence type="ECO:0000313" key="2">
    <source>
        <dbReference type="Proteomes" id="UP000028492"/>
    </source>
</evidence>
<organism evidence="1 2">
    <name type="scientific">Amycolatopsis japonica</name>
    <dbReference type="NCBI Taxonomy" id="208439"/>
    <lineage>
        <taxon>Bacteria</taxon>
        <taxon>Bacillati</taxon>
        <taxon>Actinomycetota</taxon>
        <taxon>Actinomycetes</taxon>
        <taxon>Pseudonocardiales</taxon>
        <taxon>Pseudonocardiaceae</taxon>
        <taxon>Amycolatopsis</taxon>
        <taxon>Amycolatopsis japonica group</taxon>
    </lineage>
</organism>
<dbReference type="RefSeq" id="WP_040133693.1">
    <property type="nucleotide sequence ID" value="NZ_CP008954.1"/>
</dbReference>
<dbReference type="KEGG" id="aja:AJAP_42755"/>